<evidence type="ECO:0000256" key="4">
    <source>
        <dbReference type="ARBA" id="ARBA00022807"/>
    </source>
</evidence>
<dbReference type="Proteomes" id="UP001652409">
    <property type="component" value="Unassembled WGS sequence"/>
</dbReference>
<keyword evidence="3" id="KW-0378">Hydrolase</keyword>
<protein>
    <submittedName>
        <fullName evidence="6">C40 family peptidase</fullName>
    </submittedName>
</protein>
<accession>A0ABT2TTE9</accession>
<evidence type="ECO:0000256" key="1">
    <source>
        <dbReference type="ARBA" id="ARBA00007074"/>
    </source>
</evidence>
<gene>
    <name evidence="6" type="ORF">OCV61_05875</name>
</gene>
<organism evidence="6 7">
    <name type="scientific">Blautia ammoniilytica</name>
    <dbReference type="NCBI Taxonomy" id="2981782"/>
    <lineage>
        <taxon>Bacteria</taxon>
        <taxon>Bacillati</taxon>
        <taxon>Bacillota</taxon>
        <taxon>Clostridia</taxon>
        <taxon>Lachnospirales</taxon>
        <taxon>Lachnospiraceae</taxon>
        <taxon>Blautia</taxon>
    </lineage>
</organism>
<name>A0ABT2TTE9_9FIRM</name>
<evidence type="ECO:0000256" key="2">
    <source>
        <dbReference type="ARBA" id="ARBA00022670"/>
    </source>
</evidence>
<dbReference type="InterPro" id="IPR051202">
    <property type="entry name" value="Peptidase_C40"/>
</dbReference>
<dbReference type="PANTHER" id="PTHR47053">
    <property type="entry name" value="MUREIN DD-ENDOPEPTIDASE MEPH-RELATED"/>
    <property type="match status" value="1"/>
</dbReference>
<reference evidence="6 7" key="1">
    <citation type="journal article" date="2021" name="ISME Commun">
        <title>Automated analysis of genomic sequences facilitates high-throughput and comprehensive description of bacteria.</title>
        <authorList>
            <person name="Hitch T.C.A."/>
        </authorList>
    </citation>
    <scope>NUCLEOTIDE SEQUENCE [LARGE SCALE GENOMIC DNA]</scope>
    <source>
        <strain evidence="6 7">Sanger_23</strain>
    </source>
</reference>
<dbReference type="PROSITE" id="PS51935">
    <property type="entry name" value="NLPC_P60"/>
    <property type="match status" value="1"/>
</dbReference>
<evidence type="ECO:0000313" key="7">
    <source>
        <dbReference type="Proteomes" id="UP001652409"/>
    </source>
</evidence>
<keyword evidence="7" id="KW-1185">Reference proteome</keyword>
<dbReference type="Gene3D" id="3.90.1720.10">
    <property type="entry name" value="endopeptidase domain like (from Nostoc punctiforme)"/>
    <property type="match status" value="1"/>
</dbReference>
<evidence type="ECO:0000259" key="5">
    <source>
        <dbReference type="PROSITE" id="PS51935"/>
    </source>
</evidence>
<feature type="domain" description="NlpC/P60" evidence="5">
    <location>
        <begin position="139"/>
        <end position="282"/>
    </location>
</feature>
<evidence type="ECO:0000256" key="3">
    <source>
        <dbReference type="ARBA" id="ARBA00022801"/>
    </source>
</evidence>
<dbReference type="SUPFAM" id="SSF54001">
    <property type="entry name" value="Cysteine proteinases"/>
    <property type="match status" value="1"/>
</dbReference>
<keyword evidence="2" id="KW-0645">Protease</keyword>
<evidence type="ECO:0000313" key="6">
    <source>
        <dbReference type="EMBL" id="MCU6764941.1"/>
    </source>
</evidence>
<keyword evidence="4" id="KW-0788">Thiol protease</keyword>
<dbReference type="InterPro" id="IPR000064">
    <property type="entry name" value="NLP_P60_dom"/>
</dbReference>
<comment type="similarity">
    <text evidence="1">Belongs to the peptidase C40 family.</text>
</comment>
<sequence length="284" mass="31439">MTERVTKRGIRDFILICILAMLVGTFVPVGVSAATTYSRTLNSCIVKAKKGRIVLAYNPSQTGVPVYARTSPKSQQYGVLGFGDAVVVNTKKLKMNKKYAWLPVYMDNLKDAKGKKATAYVRMGQLKLLSLNAKKYSSNRIIDKAIKTGMKYLGTPFILGGLSMTDGIDCSGFVGKCFQMAGRNLASWYHTITLEGVSRQIFWHNTNTPLTKEELNKMKVGDLLFYLDKDTSGAIGHVGIYIGKGMMLNASGHYGYVYPTGGVCIKRVQYGQRYMVLCKRIIGF</sequence>
<dbReference type="RefSeq" id="WP_262582710.1">
    <property type="nucleotide sequence ID" value="NZ_JAOQJL010000009.1"/>
</dbReference>
<proteinExistence type="inferred from homology"/>
<dbReference type="EMBL" id="JAOQJL010000009">
    <property type="protein sequence ID" value="MCU6764941.1"/>
    <property type="molecule type" value="Genomic_DNA"/>
</dbReference>
<dbReference type="Pfam" id="PF00877">
    <property type="entry name" value="NLPC_P60"/>
    <property type="match status" value="1"/>
</dbReference>
<dbReference type="PANTHER" id="PTHR47053:SF1">
    <property type="entry name" value="MUREIN DD-ENDOPEPTIDASE MEPH-RELATED"/>
    <property type="match status" value="1"/>
</dbReference>
<dbReference type="InterPro" id="IPR038765">
    <property type="entry name" value="Papain-like_cys_pep_sf"/>
</dbReference>
<comment type="caution">
    <text evidence="6">The sequence shown here is derived from an EMBL/GenBank/DDBJ whole genome shotgun (WGS) entry which is preliminary data.</text>
</comment>